<reference evidence="1" key="1">
    <citation type="submission" date="2022-07" db="EMBL/GenBank/DDBJ databases">
        <title>Phylogenomic reconstructions and comparative analyses of Kickxellomycotina fungi.</title>
        <authorList>
            <person name="Reynolds N.K."/>
            <person name="Stajich J.E."/>
            <person name="Barry K."/>
            <person name="Grigoriev I.V."/>
            <person name="Crous P."/>
            <person name="Smith M.E."/>
        </authorList>
    </citation>
    <scope>NUCLEOTIDE SEQUENCE</scope>
    <source>
        <strain evidence="1">NRRL 5244</strain>
    </source>
</reference>
<evidence type="ECO:0000313" key="2">
    <source>
        <dbReference type="Proteomes" id="UP001150603"/>
    </source>
</evidence>
<comment type="caution">
    <text evidence="1">The sequence shown here is derived from an EMBL/GenBank/DDBJ whole genome shotgun (WGS) entry which is preliminary data.</text>
</comment>
<dbReference type="EMBL" id="JANBPW010004152">
    <property type="protein sequence ID" value="KAJ1935695.1"/>
    <property type="molecule type" value="Genomic_DNA"/>
</dbReference>
<proteinExistence type="predicted"/>
<dbReference type="Proteomes" id="UP001150603">
    <property type="component" value="Unassembled WGS sequence"/>
</dbReference>
<sequence>MIWAMEAIGATCALLYGLNRFTDVLKPEVKECLTPTAYTPFTLLDKQELTNDTTRFRFRINRPRKDGEREQIVDEIIQSGAWAVDVKDHMVQTYRTYTPVYFNMEEGVDEETASRTGCVDLVVKRYPRGSLSRFLHGTRVGDQVEMRGPILTMPYKSGQYKHVYMVAGGTGIAPMYQLIDRILQNPDDKDTKISLLYGSRAESDIIYREQLDKMAADYKSRLDIRYIVDQGPTELPLIGYMTPQLLKEFTKGFTKGKDIVLVSGPDPMMKCVSGLRPIGPTQGPLSGILRELEFRQRDVFKF</sequence>
<name>A0ACC1J381_9FUNG</name>
<keyword evidence="2" id="KW-1185">Reference proteome</keyword>
<gene>
    <name evidence="1" type="ORF">FBU59_005302</name>
</gene>
<protein>
    <submittedName>
        <fullName evidence="1">Uncharacterized protein</fullName>
    </submittedName>
</protein>
<evidence type="ECO:0000313" key="1">
    <source>
        <dbReference type="EMBL" id="KAJ1935695.1"/>
    </source>
</evidence>
<accession>A0ACC1J381</accession>
<organism evidence="1 2">
    <name type="scientific">Linderina macrospora</name>
    <dbReference type="NCBI Taxonomy" id="4868"/>
    <lineage>
        <taxon>Eukaryota</taxon>
        <taxon>Fungi</taxon>
        <taxon>Fungi incertae sedis</taxon>
        <taxon>Zoopagomycota</taxon>
        <taxon>Kickxellomycotina</taxon>
        <taxon>Kickxellomycetes</taxon>
        <taxon>Kickxellales</taxon>
        <taxon>Kickxellaceae</taxon>
        <taxon>Linderina</taxon>
    </lineage>
</organism>